<gene>
    <name evidence="2" type="ORF">Q9L58_010799</name>
</gene>
<feature type="compositionally biased region" description="Basic and acidic residues" evidence="1">
    <location>
        <begin position="35"/>
        <end position="45"/>
    </location>
</feature>
<keyword evidence="3" id="KW-1185">Reference proteome</keyword>
<feature type="non-terminal residue" evidence="2">
    <location>
        <position position="215"/>
    </location>
</feature>
<dbReference type="Proteomes" id="UP001447188">
    <property type="component" value="Unassembled WGS sequence"/>
</dbReference>
<evidence type="ECO:0000256" key="1">
    <source>
        <dbReference type="SAM" id="MobiDB-lite"/>
    </source>
</evidence>
<evidence type="ECO:0000313" key="2">
    <source>
        <dbReference type="EMBL" id="KAL0630353.1"/>
    </source>
</evidence>
<reference evidence="2 3" key="1">
    <citation type="submission" date="2024-02" db="EMBL/GenBank/DDBJ databases">
        <title>Discinaceae phylogenomics.</title>
        <authorList>
            <person name="Dirks A.C."/>
            <person name="James T.Y."/>
        </authorList>
    </citation>
    <scope>NUCLEOTIDE SEQUENCE [LARGE SCALE GENOMIC DNA]</scope>
    <source>
        <strain evidence="2 3">ACD0624</strain>
    </source>
</reference>
<proteinExistence type="predicted"/>
<accession>A0ABR3G3F9</accession>
<comment type="caution">
    <text evidence="2">The sequence shown here is derived from an EMBL/GenBank/DDBJ whole genome shotgun (WGS) entry which is preliminary data.</text>
</comment>
<protein>
    <submittedName>
        <fullName evidence="2">Uncharacterized protein</fullName>
    </submittedName>
</protein>
<sequence length="215" mass="25111">MKDNWRDYKSGSSDTEKEEEAYRMLKEWRRKRNAKKEARRAEKKPAPPPSSSSSSEERSRRPIPPKPKANTEYLTRPVKRPAKEPWKYCAATGQELHTWLLACTDFFHRNEFLWEDDEDRIIYAIGATEGKKVTPFVTRYRKAMSGLDGVIKVPENRYWDTFAAAMKARFVSANISRFALDKMDKVQYVTMEDYLLEMENLNIEAELSGAGWRKA</sequence>
<feature type="region of interest" description="Disordered" evidence="1">
    <location>
        <begin position="1"/>
        <end position="76"/>
    </location>
</feature>
<dbReference type="EMBL" id="JBBBZM010000767">
    <property type="protein sequence ID" value="KAL0630353.1"/>
    <property type="molecule type" value="Genomic_DNA"/>
</dbReference>
<name>A0ABR3G3F9_9PEZI</name>
<organism evidence="2 3">
    <name type="scientific">Discina gigas</name>
    <dbReference type="NCBI Taxonomy" id="1032678"/>
    <lineage>
        <taxon>Eukaryota</taxon>
        <taxon>Fungi</taxon>
        <taxon>Dikarya</taxon>
        <taxon>Ascomycota</taxon>
        <taxon>Pezizomycotina</taxon>
        <taxon>Pezizomycetes</taxon>
        <taxon>Pezizales</taxon>
        <taxon>Discinaceae</taxon>
        <taxon>Discina</taxon>
    </lineage>
</organism>
<evidence type="ECO:0000313" key="3">
    <source>
        <dbReference type="Proteomes" id="UP001447188"/>
    </source>
</evidence>